<dbReference type="InterPro" id="IPR035956">
    <property type="entry name" value="RimP_N_sf"/>
</dbReference>
<dbReference type="FunFam" id="3.30.300.70:FF:000001">
    <property type="entry name" value="Ribosome maturation factor RimP"/>
    <property type="match status" value="1"/>
</dbReference>
<comment type="subcellular location">
    <subcellularLocation>
        <location evidence="3">Cytoplasm</location>
    </subcellularLocation>
</comment>
<dbReference type="EMBL" id="QVFD01000008">
    <property type="protein sequence ID" value="RGC46735.1"/>
    <property type="molecule type" value="Genomic_DNA"/>
</dbReference>
<dbReference type="OrthoDB" id="9805006at2"/>
<evidence type="ECO:0000313" key="8">
    <source>
        <dbReference type="Proteomes" id="UP000260773"/>
    </source>
</evidence>
<dbReference type="GO" id="GO:0006412">
    <property type="term" value="P:translation"/>
    <property type="evidence" value="ECO:0007669"/>
    <property type="project" value="TreeGrafter"/>
</dbReference>
<dbReference type="Gene3D" id="3.30.300.70">
    <property type="entry name" value="RimP-like superfamily, N-terminal"/>
    <property type="match status" value="1"/>
</dbReference>
<comment type="similarity">
    <text evidence="3">Belongs to the RimP family.</text>
</comment>
<evidence type="ECO:0000256" key="2">
    <source>
        <dbReference type="ARBA" id="ARBA00022517"/>
    </source>
</evidence>
<dbReference type="InterPro" id="IPR036847">
    <property type="entry name" value="RimP_C_sf"/>
</dbReference>
<comment type="caution">
    <text evidence="6">The sequence shown here is derived from an EMBL/GenBank/DDBJ whole genome shotgun (WGS) entry which is preliminary data.</text>
</comment>
<evidence type="ECO:0000313" key="9">
    <source>
        <dbReference type="Proteomes" id="UP000261231"/>
    </source>
</evidence>
<dbReference type="PANTHER" id="PTHR33867:SF1">
    <property type="entry name" value="RIBOSOME MATURATION FACTOR RIMP"/>
    <property type="match status" value="1"/>
</dbReference>
<dbReference type="GO" id="GO:0000028">
    <property type="term" value="P:ribosomal small subunit assembly"/>
    <property type="evidence" value="ECO:0007669"/>
    <property type="project" value="TreeGrafter"/>
</dbReference>
<keyword evidence="1 3" id="KW-0963">Cytoplasm</keyword>
<dbReference type="Proteomes" id="UP000260773">
    <property type="component" value="Unassembled WGS sequence"/>
</dbReference>
<keyword evidence="2 3" id="KW-0690">Ribosome biogenesis</keyword>
<dbReference type="PANTHER" id="PTHR33867">
    <property type="entry name" value="RIBOSOME MATURATION FACTOR RIMP"/>
    <property type="match status" value="1"/>
</dbReference>
<proteinExistence type="inferred from homology"/>
<dbReference type="SUPFAM" id="SSF75420">
    <property type="entry name" value="YhbC-like, N-terminal domain"/>
    <property type="match status" value="1"/>
</dbReference>
<keyword evidence="9" id="KW-1185">Reference proteome</keyword>
<dbReference type="NCBIfam" id="NF000928">
    <property type="entry name" value="PRK00092.1-2"/>
    <property type="match status" value="1"/>
</dbReference>
<protein>
    <recommendedName>
        <fullName evidence="3">Ribosome maturation factor RimP</fullName>
    </recommendedName>
</protein>
<evidence type="ECO:0000256" key="1">
    <source>
        <dbReference type="ARBA" id="ARBA00022490"/>
    </source>
</evidence>
<dbReference type="EMBL" id="QVEP01000037">
    <property type="protein sequence ID" value="RGB76807.1"/>
    <property type="molecule type" value="Genomic_DNA"/>
</dbReference>
<dbReference type="Pfam" id="PF02576">
    <property type="entry name" value="RimP_N"/>
    <property type="match status" value="1"/>
</dbReference>
<evidence type="ECO:0000313" key="7">
    <source>
        <dbReference type="EMBL" id="RGC46735.1"/>
    </source>
</evidence>
<dbReference type="CDD" id="cd01734">
    <property type="entry name" value="YlxS_C"/>
    <property type="match status" value="1"/>
</dbReference>
<dbReference type="SUPFAM" id="SSF74942">
    <property type="entry name" value="YhbC-like, C-terminal domain"/>
    <property type="match status" value="1"/>
</dbReference>
<dbReference type="Gene3D" id="2.30.30.180">
    <property type="entry name" value="Ribosome maturation factor RimP, C-terminal domain"/>
    <property type="match status" value="1"/>
</dbReference>
<dbReference type="InterPro" id="IPR003728">
    <property type="entry name" value="Ribosome_maturation_RimP"/>
</dbReference>
<dbReference type="RefSeq" id="WP_015515095.1">
    <property type="nucleotide sequence ID" value="NZ_JAJCNA010000012.1"/>
</dbReference>
<feature type="domain" description="Ribosome maturation factor RimP N-terminal" evidence="4">
    <location>
        <begin position="13"/>
        <end position="85"/>
    </location>
</feature>
<evidence type="ECO:0000259" key="5">
    <source>
        <dbReference type="Pfam" id="PF17384"/>
    </source>
</evidence>
<dbReference type="Proteomes" id="UP000261231">
    <property type="component" value="Unassembled WGS sequence"/>
</dbReference>
<gene>
    <name evidence="3 6" type="primary">rimP</name>
    <name evidence="6" type="ORF">DW070_12805</name>
    <name evidence="7" type="ORF">DW747_09385</name>
</gene>
<dbReference type="AlphaFoldDB" id="A0A3E2TJ01"/>
<evidence type="ECO:0000256" key="3">
    <source>
        <dbReference type="HAMAP-Rule" id="MF_01077"/>
    </source>
</evidence>
<organism evidence="6 8">
    <name type="scientific">Coprococcus catus</name>
    <dbReference type="NCBI Taxonomy" id="116085"/>
    <lineage>
        <taxon>Bacteria</taxon>
        <taxon>Bacillati</taxon>
        <taxon>Bacillota</taxon>
        <taxon>Clostridia</taxon>
        <taxon>Lachnospirales</taxon>
        <taxon>Lachnospiraceae</taxon>
        <taxon>Coprococcus</taxon>
    </lineage>
</organism>
<evidence type="ECO:0000313" key="6">
    <source>
        <dbReference type="EMBL" id="RGB76807.1"/>
    </source>
</evidence>
<evidence type="ECO:0000259" key="4">
    <source>
        <dbReference type="Pfam" id="PF02576"/>
    </source>
</evidence>
<sequence length="154" mass="17924">MAKKDYESRTEAMLMPIVEAKGFELVDVEWVKEGANWYLRAYIDKENGITVDDCEEVSRALSDLLDEEDFISENYILEVSSPGLDRPLKKEKDFARSIGKDVEVKLFKAINKEKEFVGILKAYDEDTVTLEMEDETEMQFKRSDIARIRLAFFF</sequence>
<accession>A0A3E2TJ01</accession>
<dbReference type="Pfam" id="PF17384">
    <property type="entry name" value="DUF150_C"/>
    <property type="match status" value="1"/>
</dbReference>
<comment type="function">
    <text evidence="3">Required for maturation of 30S ribosomal subunits.</text>
</comment>
<dbReference type="InterPro" id="IPR028989">
    <property type="entry name" value="RimP_N"/>
</dbReference>
<dbReference type="InterPro" id="IPR028998">
    <property type="entry name" value="RimP_C"/>
</dbReference>
<dbReference type="HAMAP" id="MF_01077">
    <property type="entry name" value="RimP"/>
    <property type="match status" value="1"/>
</dbReference>
<name>A0A3E2TJ01_9FIRM</name>
<reference evidence="8 9" key="1">
    <citation type="submission" date="2018-08" db="EMBL/GenBank/DDBJ databases">
        <title>A genome reference for cultivated species of the human gut microbiota.</title>
        <authorList>
            <person name="Zou Y."/>
            <person name="Xue W."/>
            <person name="Luo G."/>
        </authorList>
    </citation>
    <scope>NUCLEOTIDE SEQUENCE [LARGE SCALE GENOMIC DNA]</scope>
    <source>
        <strain evidence="6 8">AF45-17</strain>
        <strain evidence="7 9">AM28-39</strain>
    </source>
</reference>
<dbReference type="GO" id="GO:0005829">
    <property type="term" value="C:cytosol"/>
    <property type="evidence" value="ECO:0007669"/>
    <property type="project" value="TreeGrafter"/>
</dbReference>
<feature type="domain" description="Ribosome maturation factor RimP C-terminal" evidence="5">
    <location>
        <begin position="88"/>
        <end position="152"/>
    </location>
</feature>